<dbReference type="AlphaFoldDB" id="A0A0V1LN59"/>
<gene>
    <name evidence="1" type="ORF">T02_7655</name>
</gene>
<protein>
    <submittedName>
        <fullName evidence="1">Uncharacterized protein</fullName>
    </submittedName>
</protein>
<name>A0A0V1LN59_9BILA</name>
<keyword evidence="2" id="KW-1185">Reference proteome</keyword>
<proteinExistence type="predicted"/>
<dbReference type="EMBL" id="JYDW01000025">
    <property type="protein sequence ID" value="KRZ60812.1"/>
    <property type="molecule type" value="Genomic_DNA"/>
</dbReference>
<accession>A0A0V1LN59</accession>
<reference evidence="1 2" key="1">
    <citation type="submission" date="2015-05" db="EMBL/GenBank/DDBJ databases">
        <title>Evolution of Trichinella species and genotypes.</title>
        <authorList>
            <person name="Korhonen P.K."/>
            <person name="Edoardo P."/>
            <person name="Giuseppe L.R."/>
            <person name="Gasser R.B."/>
        </authorList>
    </citation>
    <scope>NUCLEOTIDE SEQUENCE [LARGE SCALE GENOMIC DNA]</scope>
    <source>
        <strain evidence="1">ISS10</strain>
    </source>
</reference>
<evidence type="ECO:0000313" key="2">
    <source>
        <dbReference type="Proteomes" id="UP000054721"/>
    </source>
</evidence>
<comment type="caution">
    <text evidence="1">The sequence shown here is derived from an EMBL/GenBank/DDBJ whole genome shotgun (WGS) entry which is preliminary data.</text>
</comment>
<evidence type="ECO:0000313" key="1">
    <source>
        <dbReference type="EMBL" id="KRZ60812.1"/>
    </source>
</evidence>
<sequence length="178" mass="19484">MSVLLQLKNFRLPSLLLPLPCFSSVNHCPCRLLAASGLQPRATAQCNSSPLLPNFLPNYVLERAFQTGPLCAPSVASAIPIPTRPNANGAKSFPTFPTALLVSNFCFLLMGQANKQPSPKIFFSSHPVKLISIQANALLLCQMWLLIKMLKLNKIWSLLSSAEESIMVTLRLKLVLQA</sequence>
<organism evidence="1 2">
    <name type="scientific">Trichinella nativa</name>
    <dbReference type="NCBI Taxonomy" id="6335"/>
    <lineage>
        <taxon>Eukaryota</taxon>
        <taxon>Metazoa</taxon>
        <taxon>Ecdysozoa</taxon>
        <taxon>Nematoda</taxon>
        <taxon>Enoplea</taxon>
        <taxon>Dorylaimia</taxon>
        <taxon>Trichinellida</taxon>
        <taxon>Trichinellidae</taxon>
        <taxon>Trichinella</taxon>
    </lineage>
</organism>
<dbReference type="Proteomes" id="UP000054721">
    <property type="component" value="Unassembled WGS sequence"/>
</dbReference>